<keyword evidence="2" id="KW-1185">Reference proteome</keyword>
<protein>
    <submittedName>
        <fullName evidence="1">Metallophosphatase family protein</fullName>
    </submittedName>
</protein>
<proteinExistence type="predicted"/>
<accession>A0A4Q2K2M8</accession>
<dbReference type="CDD" id="cd00838">
    <property type="entry name" value="MPP_superfamily"/>
    <property type="match status" value="1"/>
</dbReference>
<name>A0A4Q2K2M8_9ACTN</name>
<reference evidence="1 2" key="1">
    <citation type="submission" date="2019-01" db="EMBL/GenBank/DDBJ databases">
        <title>Senegalimassilia sp. nov. KGMB04484 isolated human feces.</title>
        <authorList>
            <person name="Han K.-I."/>
            <person name="Kim J.-S."/>
            <person name="Lee K.C."/>
            <person name="Suh M.K."/>
            <person name="Eom M.K."/>
            <person name="Lee J.H."/>
            <person name="Park S.-H."/>
            <person name="Kang S.W."/>
            <person name="Park J.-E."/>
            <person name="Oh B.S."/>
            <person name="Yu S.Y."/>
            <person name="Choi S.-H."/>
            <person name="Lee D.H."/>
            <person name="Yoon H."/>
            <person name="Kim B.-Y."/>
            <person name="Lee J.H."/>
            <person name="Lee J.-S."/>
        </authorList>
    </citation>
    <scope>NUCLEOTIDE SEQUENCE [LARGE SCALE GENOMIC DNA]</scope>
    <source>
        <strain evidence="1 2">KGMB04484</strain>
    </source>
</reference>
<dbReference type="InterPro" id="IPR029052">
    <property type="entry name" value="Metallo-depent_PP-like"/>
</dbReference>
<comment type="caution">
    <text evidence="1">The sequence shown here is derived from an EMBL/GenBank/DDBJ whole genome shotgun (WGS) entry which is preliminary data.</text>
</comment>
<gene>
    <name evidence="1" type="ORF">ET524_09720</name>
</gene>
<dbReference type="RefSeq" id="WP_129425389.1">
    <property type="nucleotide sequence ID" value="NZ_SDPW01000001.1"/>
</dbReference>
<dbReference type="AlphaFoldDB" id="A0A4Q2K2M8"/>
<dbReference type="Gene3D" id="3.60.21.10">
    <property type="match status" value="1"/>
</dbReference>
<organism evidence="1 2">
    <name type="scientific">Senegalimassilia faecalis</name>
    <dbReference type="NCBI Taxonomy" id="2509433"/>
    <lineage>
        <taxon>Bacteria</taxon>
        <taxon>Bacillati</taxon>
        <taxon>Actinomycetota</taxon>
        <taxon>Coriobacteriia</taxon>
        <taxon>Coriobacteriales</taxon>
        <taxon>Coriobacteriaceae</taxon>
        <taxon>Senegalimassilia</taxon>
    </lineage>
</organism>
<dbReference type="EMBL" id="SDPW01000001">
    <property type="protein sequence ID" value="RXZ54728.1"/>
    <property type="molecule type" value="Genomic_DNA"/>
</dbReference>
<evidence type="ECO:0000313" key="1">
    <source>
        <dbReference type="EMBL" id="RXZ54728.1"/>
    </source>
</evidence>
<sequence>MTTTICVGDLHLKHTHVLPRLDSEVQLHEVERVVFLGDACDDWQLSDDAALDELLYFKAWVQARRKQGLQVDVLAGNHEMPYLMDMIDPGTHVPIRGLVKQILCDLDLKCATVVSGHLCTHAGITRVWQAAYAQNAQTADELCATLNGYFADPDKWERLLTIGPGRGGGDVPGPLWADKHELLRFPMPGVNQIVGHTPVRWLSRESVAGEAQVWFCDTFSVTPYGWPQGEASALMLEEAADGKLEPTIAILFGDDEWSNLMRARMQPAQS</sequence>
<dbReference type="Proteomes" id="UP000293345">
    <property type="component" value="Unassembled WGS sequence"/>
</dbReference>
<dbReference type="OrthoDB" id="9808081at2"/>
<dbReference type="SUPFAM" id="SSF56300">
    <property type="entry name" value="Metallo-dependent phosphatases"/>
    <property type="match status" value="1"/>
</dbReference>
<evidence type="ECO:0000313" key="2">
    <source>
        <dbReference type="Proteomes" id="UP000293345"/>
    </source>
</evidence>